<keyword evidence="2" id="KW-0808">Transferase</keyword>
<dbReference type="GO" id="GO:0080043">
    <property type="term" value="F:quercetin 3-O-glucosyltransferase activity"/>
    <property type="evidence" value="ECO:0007669"/>
    <property type="project" value="TreeGrafter"/>
</dbReference>
<gene>
    <name evidence="2" type="ORF">CJ030_MR2G009178</name>
</gene>
<dbReference type="PANTHER" id="PTHR11926">
    <property type="entry name" value="GLUCOSYL/GLUCURONOSYL TRANSFERASES"/>
    <property type="match status" value="1"/>
</dbReference>
<keyword evidence="3" id="KW-1185">Reference proteome</keyword>
<dbReference type="Proteomes" id="UP000516437">
    <property type="component" value="Chromosome 2"/>
</dbReference>
<dbReference type="AlphaFoldDB" id="A0A6A1WI68"/>
<proteinExistence type="inferred from homology"/>
<comment type="similarity">
    <text evidence="1">Belongs to the UDP-glycosyltransferase family.</text>
</comment>
<sequence length="101" mass="11795">MEKETQTYRAHCLVLAFPSQGHINPMFEFSKRLEHKRVKVTLVTTYFVSKTIHKEACSMLWRPSPMATMKAEDSKQRASRSIWSAFGKSGHKLLRAYRETF</sequence>
<dbReference type="EMBL" id="RXIC02000020">
    <property type="protein sequence ID" value="KAB1223557.1"/>
    <property type="molecule type" value="Genomic_DNA"/>
</dbReference>
<accession>A0A6A1WI68</accession>
<evidence type="ECO:0000256" key="1">
    <source>
        <dbReference type="ARBA" id="ARBA00009995"/>
    </source>
</evidence>
<protein>
    <submittedName>
        <fullName evidence="2">UDP-glycosyltransferase 74B1</fullName>
    </submittedName>
</protein>
<dbReference type="PANTHER" id="PTHR11926:SF1540">
    <property type="entry name" value="GLYCOSYLTRANSFERASE"/>
    <property type="match status" value="1"/>
</dbReference>
<evidence type="ECO:0000313" key="3">
    <source>
        <dbReference type="Proteomes" id="UP000516437"/>
    </source>
</evidence>
<name>A0A6A1WI68_9ROSI</name>
<reference evidence="2 3" key="1">
    <citation type="journal article" date="2019" name="Plant Biotechnol. J.">
        <title>The red bayberry genome and genetic basis of sex determination.</title>
        <authorList>
            <person name="Jia H.M."/>
            <person name="Jia H.J."/>
            <person name="Cai Q.L."/>
            <person name="Wang Y."/>
            <person name="Zhao H.B."/>
            <person name="Yang W.F."/>
            <person name="Wang G.Y."/>
            <person name="Li Y.H."/>
            <person name="Zhan D.L."/>
            <person name="Shen Y.T."/>
            <person name="Niu Q.F."/>
            <person name="Chang L."/>
            <person name="Qiu J."/>
            <person name="Zhao L."/>
            <person name="Xie H.B."/>
            <person name="Fu W.Y."/>
            <person name="Jin J."/>
            <person name="Li X.W."/>
            <person name="Jiao Y."/>
            <person name="Zhou C.C."/>
            <person name="Tu T."/>
            <person name="Chai C.Y."/>
            <person name="Gao J.L."/>
            <person name="Fan L.J."/>
            <person name="van de Weg E."/>
            <person name="Wang J.Y."/>
            <person name="Gao Z.S."/>
        </authorList>
    </citation>
    <scope>NUCLEOTIDE SEQUENCE [LARGE SCALE GENOMIC DNA]</scope>
    <source>
        <tissue evidence="2">Leaves</tissue>
    </source>
</reference>
<dbReference type="GO" id="GO:0080044">
    <property type="term" value="F:quercetin 7-O-glucosyltransferase activity"/>
    <property type="evidence" value="ECO:0007669"/>
    <property type="project" value="TreeGrafter"/>
</dbReference>
<dbReference type="SUPFAM" id="SSF53756">
    <property type="entry name" value="UDP-Glycosyltransferase/glycogen phosphorylase"/>
    <property type="match status" value="1"/>
</dbReference>
<dbReference type="OrthoDB" id="5835829at2759"/>
<organism evidence="2 3">
    <name type="scientific">Morella rubra</name>
    <name type="common">Chinese bayberry</name>
    <dbReference type="NCBI Taxonomy" id="262757"/>
    <lineage>
        <taxon>Eukaryota</taxon>
        <taxon>Viridiplantae</taxon>
        <taxon>Streptophyta</taxon>
        <taxon>Embryophyta</taxon>
        <taxon>Tracheophyta</taxon>
        <taxon>Spermatophyta</taxon>
        <taxon>Magnoliopsida</taxon>
        <taxon>eudicotyledons</taxon>
        <taxon>Gunneridae</taxon>
        <taxon>Pentapetalae</taxon>
        <taxon>rosids</taxon>
        <taxon>fabids</taxon>
        <taxon>Fagales</taxon>
        <taxon>Myricaceae</taxon>
        <taxon>Morella</taxon>
    </lineage>
</organism>
<dbReference type="Gene3D" id="3.40.50.2000">
    <property type="entry name" value="Glycogen Phosphorylase B"/>
    <property type="match status" value="1"/>
</dbReference>
<comment type="caution">
    <text evidence="2">The sequence shown here is derived from an EMBL/GenBank/DDBJ whole genome shotgun (WGS) entry which is preliminary data.</text>
</comment>
<evidence type="ECO:0000313" key="2">
    <source>
        <dbReference type="EMBL" id="KAB1223557.1"/>
    </source>
</evidence>